<sequence>MPKSAAIARLTSAARTAGEKAGFAALVIAIVVAPSAIASALVAADVVWELVVAASNAVTATLYATPVVRDSPGQTADALRFLFGAILAAAAPSVSIGAFERAWGAKALAALLFYPLWLMVILAPAMVVRQFASEIDAARLGSHVSIDFLVTFSACAASIALCFSLWARTRPLGLARSRRAVVRV</sequence>
<evidence type="ECO:0000313" key="3">
    <source>
        <dbReference type="Proteomes" id="UP000825701"/>
    </source>
</evidence>
<proteinExistence type="predicted"/>
<protein>
    <submittedName>
        <fullName evidence="2">Uncharacterized protein</fullName>
    </submittedName>
</protein>
<gene>
    <name evidence="2" type="ORF">K6K41_26960</name>
</gene>
<evidence type="ECO:0000256" key="1">
    <source>
        <dbReference type="SAM" id="Phobius"/>
    </source>
</evidence>
<keyword evidence="1" id="KW-0472">Membrane</keyword>
<dbReference type="AlphaFoldDB" id="A0A9E6UNF7"/>
<dbReference type="Proteomes" id="UP000825701">
    <property type="component" value="Chromosome"/>
</dbReference>
<keyword evidence="3" id="KW-1185">Reference proteome</keyword>
<dbReference type="KEGG" id="cmet:K6K41_26960"/>
<accession>A0A9E6UNF7</accession>
<organism evidence="2 3">
    <name type="scientific">Chenggangzhangella methanolivorans</name>
    <dbReference type="NCBI Taxonomy" id="1437009"/>
    <lineage>
        <taxon>Bacteria</taxon>
        <taxon>Pseudomonadati</taxon>
        <taxon>Pseudomonadota</taxon>
        <taxon>Alphaproteobacteria</taxon>
        <taxon>Hyphomicrobiales</taxon>
        <taxon>Methylopilaceae</taxon>
        <taxon>Chenggangzhangella</taxon>
    </lineage>
</organism>
<reference evidence="2" key="1">
    <citation type="submission" date="2021-08" db="EMBL/GenBank/DDBJ databases">
        <authorList>
            <person name="Zhang H."/>
            <person name="Xu M."/>
            <person name="Yu Z."/>
            <person name="Yang L."/>
            <person name="Cai Y."/>
        </authorList>
    </citation>
    <scope>NUCLEOTIDE SEQUENCE</scope>
    <source>
        <strain evidence="2">CHL1</strain>
    </source>
</reference>
<keyword evidence="1" id="KW-1133">Transmembrane helix</keyword>
<dbReference type="RefSeq" id="WP_261403293.1">
    <property type="nucleotide sequence ID" value="NZ_CP081869.1"/>
</dbReference>
<evidence type="ECO:0000313" key="2">
    <source>
        <dbReference type="EMBL" id="QZO00139.1"/>
    </source>
</evidence>
<feature type="transmembrane region" description="Helical" evidence="1">
    <location>
        <begin position="144"/>
        <end position="167"/>
    </location>
</feature>
<dbReference type="EMBL" id="CP081869">
    <property type="protein sequence ID" value="QZO00139.1"/>
    <property type="molecule type" value="Genomic_DNA"/>
</dbReference>
<feature type="transmembrane region" description="Helical" evidence="1">
    <location>
        <begin position="111"/>
        <end position="132"/>
    </location>
</feature>
<feature type="transmembrane region" description="Helical" evidence="1">
    <location>
        <begin position="78"/>
        <end position="99"/>
    </location>
</feature>
<feature type="transmembrane region" description="Helical" evidence="1">
    <location>
        <begin position="21"/>
        <end position="44"/>
    </location>
</feature>
<name>A0A9E6UNF7_9HYPH</name>
<keyword evidence="1" id="KW-0812">Transmembrane</keyword>